<dbReference type="GeneID" id="39575046"/>
<gene>
    <name evidence="2" type="ORF">SODALDRAFT_113264</name>
</gene>
<evidence type="ECO:0000313" key="3">
    <source>
        <dbReference type="Proteomes" id="UP000272025"/>
    </source>
</evidence>
<evidence type="ECO:0000256" key="1">
    <source>
        <dbReference type="SAM" id="MobiDB-lite"/>
    </source>
</evidence>
<organism evidence="2 3">
    <name type="scientific">Sodiomyces alkalinus (strain CBS 110278 / VKM F-3762 / F11)</name>
    <name type="common">Alkaliphilic filamentous fungus</name>
    <dbReference type="NCBI Taxonomy" id="1314773"/>
    <lineage>
        <taxon>Eukaryota</taxon>
        <taxon>Fungi</taxon>
        <taxon>Dikarya</taxon>
        <taxon>Ascomycota</taxon>
        <taxon>Pezizomycotina</taxon>
        <taxon>Sordariomycetes</taxon>
        <taxon>Hypocreomycetidae</taxon>
        <taxon>Glomerellales</taxon>
        <taxon>Plectosphaerellaceae</taxon>
        <taxon>Sodiomyces</taxon>
    </lineage>
</organism>
<keyword evidence="3" id="KW-1185">Reference proteome</keyword>
<evidence type="ECO:0000313" key="2">
    <source>
        <dbReference type="EMBL" id="ROT41166.1"/>
    </source>
</evidence>
<feature type="compositionally biased region" description="Basic residues" evidence="1">
    <location>
        <begin position="41"/>
        <end position="60"/>
    </location>
</feature>
<dbReference type="AlphaFoldDB" id="A0A3N2Q367"/>
<name>A0A3N2Q367_SODAK</name>
<dbReference type="Proteomes" id="UP000272025">
    <property type="component" value="Unassembled WGS sequence"/>
</dbReference>
<sequence>MWRVLSLHPHRKSKRKAQLGFWGRKRAGAWLLHKNRIRNWHGSRQEQRRKKKKEKKKKKQGTVLAIRHSISSCSLQEARFRHATGCQDKPPRGRDATFVLSRRRDGRSVFRMSAVYVLLIHSNGAVTGNWGSYGFRPSPPPFSLFFLLFSPSFLPTVNGGV</sequence>
<accession>A0A3N2Q367</accession>
<proteinExistence type="predicted"/>
<dbReference type="EMBL" id="ML119052">
    <property type="protein sequence ID" value="ROT41166.1"/>
    <property type="molecule type" value="Genomic_DNA"/>
</dbReference>
<protein>
    <submittedName>
        <fullName evidence="2">Uncharacterized protein</fullName>
    </submittedName>
</protein>
<reference evidence="2 3" key="1">
    <citation type="journal article" date="2018" name="Mol. Ecol.">
        <title>The obligate alkalophilic soda-lake fungus Sodiomyces alkalinus has shifted to a protein diet.</title>
        <authorList>
            <person name="Grum-Grzhimaylo A.A."/>
            <person name="Falkoski D.L."/>
            <person name="van den Heuvel J."/>
            <person name="Valero-Jimenez C.A."/>
            <person name="Min B."/>
            <person name="Choi I.G."/>
            <person name="Lipzen A."/>
            <person name="Daum C.G."/>
            <person name="Aanen D.K."/>
            <person name="Tsang A."/>
            <person name="Henrissat B."/>
            <person name="Bilanenko E.N."/>
            <person name="de Vries R.P."/>
            <person name="van Kan J.A.L."/>
            <person name="Grigoriev I.V."/>
            <person name="Debets A.J.M."/>
        </authorList>
    </citation>
    <scope>NUCLEOTIDE SEQUENCE [LARGE SCALE GENOMIC DNA]</scope>
    <source>
        <strain evidence="2 3">F11</strain>
    </source>
</reference>
<feature type="region of interest" description="Disordered" evidence="1">
    <location>
        <begin position="41"/>
        <end position="62"/>
    </location>
</feature>
<dbReference type="RefSeq" id="XP_028468972.1">
    <property type="nucleotide sequence ID" value="XM_028606568.1"/>
</dbReference>